<dbReference type="Proteomes" id="UP000053380">
    <property type="component" value="Unassembled WGS sequence"/>
</dbReference>
<dbReference type="RefSeq" id="WP_037282318.1">
    <property type="nucleotide sequence ID" value="NZ_KK073875.1"/>
</dbReference>
<feature type="compositionally biased region" description="Basic and acidic residues" evidence="1">
    <location>
        <begin position="59"/>
        <end position="87"/>
    </location>
</feature>
<evidence type="ECO:0000313" key="3">
    <source>
        <dbReference type="Proteomes" id="UP000053380"/>
    </source>
</evidence>
<accession>A0A011A0S8</accession>
<evidence type="ECO:0000313" key="2">
    <source>
        <dbReference type="EMBL" id="EXG83107.1"/>
    </source>
</evidence>
<sequence length="105" mass="11530">MKAIEVQLSVHRAPETSRMQQEQLQRPLIDQAQLAGQATAEIERSRHRSAPTTEAADAQIRKDAEGNNQHDSHGGGAHEQDQPEAEARTVAAPHPFKGKHLDLSL</sequence>
<dbReference type="AlphaFoldDB" id="A0A011A0S8"/>
<dbReference type="HOGENOM" id="CLU_169649_0_0_9"/>
<dbReference type="EMBL" id="JFBU01000001">
    <property type="protein sequence ID" value="EXG83107.1"/>
    <property type="molecule type" value="Genomic_DNA"/>
</dbReference>
<keyword evidence="3" id="KW-1185">Reference proteome</keyword>
<comment type="caution">
    <text evidence="2">The sequence shown here is derived from an EMBL/GenBank/DDBJ whole genome shotgun (WGS) entry which is preliminary data.</text>
</comment>
<protein>
    <submittedName>
        <fullName evidence="2">Uncharacterized protein</fullName>
    </submittedName>
</protein>
<dbReference type="OrthoDB" id="2476294at2"/>
<reference evidence="2 3" key="1">
    <citation type="submission" date="2013-07" db="EMBL/GenBank/DDBJ databases">
        <authorList>
            <consortium name="DOE Joint Genome Institute"/>
            <person name="Anderson I."/>
            <person name="Huntemann M."/>
            <person name="Han J."/>
            <person name="Chen A."/>
            <person name="Kyrpides N."/>
            <person name="Mavromatis K."/>
            <person name="Markowitz V."/>
            <person name="Palaniappan K."/>
            <person name="Ivanova N."/>
            <person name="Schaumberg A."/>
            <person name="Pati A."/>
            <person name="Liolios K."/>
            <person name="Nordberg H.P."/>
            <person name="Cantor M.N."/>
            <person name="Hua S.X."/>
            <person name="Woyke T."/>
        </authorList>
    </citation>
    <scope>NUCLEOTIDE SEQUENCE [LARGE SCALE GENOMIC DNA]</scope>
    <source>
        <strain evidence="2 3">DSM 19268</strain>
    </source>
</reference>
<feature type="region of interest" description="Disordered" evidence="1">
    <location>
        <begin position="1"/>
        <end position="105"/>
    </location>
</feature>
<gene>
    <name evidence="2" type="ORF">SacsacDRAFT_0072</name>
</gene>
<proteinExistence type="predicted"/>
<evidence type="ECO:0000256" key="1">
    <source>
        <dbReference type="SAM" id="MobiDB-lite"/>
    </source>
</evidence>
<name>A0A011A0S8_9BACL</name>
<organism evidence="2 3">
    <name type="scientific">Saccharibacillus sacchari DSM 19268</name>
    <dbReference type="NCBI Taxonomy" id="915437"/>
    <lineage>
        <taxon>Bacteria</taxon>
        <taxon>Bacillati</taxon>
        <taxon>Bacillota</taxon>
        <taxon>Bacilli</taxon>
        <taxon>Bacillales</taxon>
        <taxon>Paenibacillaceae</taxon>
        <taxon>Saccharibacillus</taxon>
    </lineage>
</organism>